<dbReference type="Proteomes" id="UP000267585">
    <property type="component" value="Unassembled WGS sequence"/>
</dbReference>
<dbReference type="AlphaFoldDB" id="A0A3S0CR48"/>
<evidence type="ECO:0000313" key="3">
    <source>
        <dbReference type="Proteomes" id="UP000267585"/>
    </source>
</evidence>
<name>A0A3S0CR48_9FLAO</name>
<feature type="transmembrane region" description="Helical" evidence="1">
    <location>
        <begin position="33"/>
        <end position="51"/>
    </location>
</feature>
<keyword evidence="1" id="KW-1133">Transmembrane helix</keyword>
<proteinExistence type="predicted"/>
<accession>A0A3S0CR48</accession>
<reference evidence="2 3" key="1">
    <citation type="submission" date="2018-11" db="EMBL/GenBank/DDBJ databases">
        <title>Arenibacter aquaticus sp.nov., a marine bacterium isolated from surface seawater in the South China Sea.</title>
        <authorList>
            <person name="Guo J."/>
            <person name="Sun J."/>
        </authorList>
    </citation>
    <scope>NUCLEOTIDE SEQUENCE [LARGE SCALE GENOMIC DNA]</scope>
    <source>
        <strain evidence="2 3">GUO666</strain>
    </source>
</reference>
<keyword evidence="1" id="KW-0472">Membrane</keyword>
<keyword evidence="3" id="KW-1185">Reference proteome</keyword>
<protein>
    <submittedName>
        <fullName evidence="2">Uncharacterized protein</fullName>
    </submittedName>
</protein>
<gene>
    <name evidence="2" type="ORF">EHW67_00735</name>
</gene>
<evidence type="ECO:0000313" key="2">
    <source>
        <dbReference type="EMBL" id="RTE55125.1"/>
    </source>
</evidence>
<evidence type="ECO:0000256" key="1">
    <source>
        <dbReference type="SAM" id="Phobius"/>
    </source>
</evidence>
<dbReference type="RefSeq" id="WP_126160428.1">
    <property type="nucleotide sequence ID" value="NZ_RQPJ01000001.1"/>
</dbReference>
<organism evidence="2 3">
    <name type="scientific">Arenibacter aquaticus</name>
    <dbReference type="NCBI Taxonomy" id="2489054"/>
    <lineage>
        <taxon>Bacteria</taxon>
        <taxon>Pseudomonadati</taxon>
        <taxon>Bacteroidota</taxon>
        <taxon>Flavobacteriia</taxon>
        <taxon>Flavobacteriales</taxon>
        <taxon>Flavobacteriaceae</taxon>
        <taxon>Arenibacter</taxon>
    </lineage>
</organism>
<sequence>MKNIAMLWVIATTAVLVLLSVMASLNFPFNWVFYLTVIGQAMLIYTVYRVLTDDYDTKKTFDDFYEDHPIDSSNV</sequence>
<dbReference type="EMBL" id="RQPJ01000001">
    <property type="protein sequence ID" value="RTE55125.1"/>
    <property type="molecule type" value="Genomic_DNA"/>
</dbReference>
<comment type="caution">
    <text evidence="2">The sequence shown here is derived from an EMBL/GenBank/DDBJ whole genome shotgun (WGS) entry which is preliminary data.</text>
</comment>
<keyword evidence="1" id="KW-0812">Transmembrane</keyword>